<feature type="domain" description="Flagellar basal body rod protein N-terminal" evidence="7">
    <location>
        <begin position="16"/>
        <end position="39"/>
    </location>
</feature>
<dbReference type="STRING" id="1413210.U472_06255"/>
<keyword evidence="8" id="KW-0282">Flagellum</keyword>
<evidence type="ECO:0000259" key="7">
    <source>
        <dbReference type="Pfam" id="PF00460"/>
    </source>
</evidence>
<evidence type="ECO:0000313" key="9">
    <source>
        <dbReference type="Proteomes" id="UP000219573"/>
    </source>
</evidence>
<proteinExistence type="inferred from homology"/>
<dbReference type="GO" id="GO:0030694">
    <property type="term" value="C:bacterial-type flagellum basal body, rod"/>
    <property type="evidence" value="ECO:0007669"/>
    <property type="project" value="InterPro"/>
</dbReference>
<dbReference type="InterPro" id="IPR001444">
    <property type="entry name" value="Flag_bb_rod_N"/>
</dbReference>
<organism evidence="8 9">
    <name type="scientific">Orenia metallireducens</name>
    <dbReference type="NCBI Taxonomy" id="1413210"/>
    <lineage>
        <taxon>Bacteria</taxon>
        <taxon>Bacillati</taxon>
        <taxon>Bacillota</taxon>
        <taxon>Clostridia</taxon>
        <taxon>Halanaerobiales</taxon>
        <taxon>Halobacteroidaceae</taxon>
        <taxon>Orenia</taxon>
    </lineage>
</organism>
<keyword evidence="4 6" id="KW-0975">Bacterial flagellum</keyword>
<keyword evidence="8" id="KW-0966">Cell projection</keyword>
<evidence type="ECO:0000256" key="2">
    <source>
        <dbReference type="ARBA" id="ARBA00009677"/>
    </source>
</evidence>
<evidence type="ECO:0000256" key="1">
    <source>
        <dbReference type="ARBA" id="ARBA00004117"/>
    </source>
</evidence>
<comment type="subcellular location">
    <subcellularLocation>
        <location evidence="1 6">Bacterial flagellum basal body</location>
    </subcellularLocation>
</comment>
<dbReference type="PANTHER" id="PTHR30435">
    <property type="entry name" value="FLAGELLAR PROTEIN"/>
    <property type="match status" value="1"/>
</dbReference>
<dbReference type="PIRSF" id="PIRSF002889">
    <property type="entry name" value="Rod_FlgB"/>
    <property type="match status" value="1"/>
</dbReference>
<sequence length="135" mass="15227">MKIFNNRSFGVLEKSLDALSKNHDAISNNISNVDTPGYKREYVSFRSELANLLENRNDLAVTNKKHISINSKDLSSFEGKVLTEENTSARSDENNVDIDAEMSMLAKNTLEYQALVQRISGKFKNLQMVIQQARG</sequence>
<evidence type="ECO:0000256" key="6">
    <source>
        <dbReference type="PIRNR" id="PIRNR002889"/>
    </source>
</evidence>
<dbReference type="Proteomes" id="UP000219573">
    <property type="component" value="Unassembled WGS sequence"/>
</dbReference>
<gene>
    <name evidence="8" type="ORF">SAMN06265827_102208</name>
</gene>
<dbReference type="AlphaFoldDB" id="A0A285FQ18"/>
<evidence type="ECO:0000256" key="5">
    <source>
        <dbReference type="ARBA" id="ARBA00024934"/>
    </source>
</evidence>
<keyword evidence="9" id="KW-1185">Reference proteome</keyword>
<dbReference type="PANTHER" id="PTHR30435:SF12">
    <property type="entry name" value="FLAGELLAR BASAL BODY ROD PROTEIN FLGB"/>
    <property type="match status" value="1"/>
</dbReference>
<evidence type="ECO:0000256" key="4">
    <source>
        <dbReference type="ARBA" id="ARBA00023143"/>
    </source>
</evidence>
<protein>
    <recommendedName>
        <fullName evidence="3 6">Flagellar basal body rod protein FlgB</fullName>
    </recommendedName>
</protein>
<accession>A0A285FQ18</accession>
<dbReference type="EMBL" id="OBDZ01000002">
    <property type="protein sequence ID" value="SNY13325.1"/>
    <property type="molecule type" value="Genomic_DNA"/>
</dbReference>
<reference evidence="9" key="1">
    <citation type="submission" date="2017-09" db="EMBL/GenBank/DDBJ databases">
        <authorList>
            <person name="Varghese N."/>
            <person name="Submissions S."/>
        </authorList>
    </citation>
    <scope>NUCLEOTIDE SEQUENCE [LARGE SCALE GENOMIC DNA]</scope>
    <source>
        <strain evidence="9">MSL47</strain>
    </source>
</reference>
<evidence type="ECO:0000313" key="8">
    <source>
        <dbReference type="EMBL" id="SNY13325.1"/>
    </source>
</evidence>
<keyword evidence="8" id="KW-0969">Cilium</keyword>
<evidence type="ECO:0000256" key="3">
    <source>
        <dbReference type="ARBA" id="ARBA00014376"/>
    </source>
</evidence>
<comment type="similarity">
    <text evidence="2 6">Belongs to the flagella basal body rod proteins family.</text>
</comment>
<dbReference type="NCBIfam" id="TIGR01396">
    <property type="entry name" value="FlgB"/>
    <property type="match status" value="1"/>
</dbReference>
<dbReference type="OrthoDB" id="9792068at2"/>
<dbReference type="InterPro" id="IPR006300">
    <property type="entry name" value="FlgB"/>
</dbReference>
<comment type="subunit">
    <text evidence="6">The basal body constitutes a major portion of the flagellar organelle and consists of a number of rings mounted on a central rod.</text>
</comment>
<comment type="function">
    <text evidence="5 6">Structural component of flagellum, the bacterial motility apparatus. Part of the rod structure of flagellar basal body.</text>
</comment>
<dbReference type="Pfam" id="PF00460">
    <property type="entry name" value="Flg_bb_rod"/>
    <property type="match status" value="1"/>
</dbReference>
<dbReference type="GO" id="GO:0071978">
    <property type="term" value="P:bacterial-type flagellum-dependent swarming motility"/>
    <property type="evidence" value="ECO:0007669"/>
    <property type="project" value="TreeGrafter"/>
</dbReference>
<name>A0A285FQ18_9FIRM</name>
<dbReference type="RefSeq" id="WP_097016465.1">
    <property type="nucleotide sequence ID" value="NZ_OBDZ01000002.1"/>
</dbReference>